<dbReference type="SUPFAM" id="SSF55347">
    <property type="entry name" value="Glyceraldehyde-3-phosphate dehydrogenase-like, C-terminal domain"/>
    <property type="match status" value="1"/>
</dbReference>
<dbReference type="PANTHER" id="PTHR43818">
    <property type="entry name" value="BCDNA.GH03377"/>
    <property type="match status" value="1"/>
</dbReference>
<dbReference type="InterPro" id="IPR036291">
    <property type="entry name" value="NAD(P)-bd_dom_sf"/>
</dbReference>
<dbReference type="Proteomes" id="UP000316167">
    <property type="component" value="Unassembled WGS sequence"/>
</dbReference>
<sequence length="321" mass="35529">MINWGIIGCGDVTEVKSGPAFNKVPGSKLVAVMRRDAAKAADYAKRHNVPRWYNDAEALINDAEVNAIYIATPPSSHEAYALAAIKAGKPVYVEKPMTMSYAAAQNMVHAADAANVKLTVAHYRRQWPLFQKIRSLLAEKAIGEVRLVQLTFCKQPPTAAELSDEKLLWRFDPAIAGGGLFHDLAPHQLDILYWLFGEAATVNGLALNQGGYYAVPDLVNGQILFRNKIVFTGSWCFTAAEATDECVIIGSEGSLRFSFFTHNSITLQRNNETTRFDFDRLQHVQQPMIEAVVNYFLGNAANPCTAAEGAEIMRWMDEMVK</sequence>
<dbReference type="OrthoDB" id="9795543at2"/>
<accession>A0A562SUE5</accession>
<keyword evidence="5" id="KW-1185">Reference proteome</keyword>
<dbReference type="AlphaFoldDB" id="A0A562SUE5"/>
<name>A0A562SUE5_9BACT</name>
<gene>
    <name evidence="4" type="ORF">IQ13_0110</name>
</gene>
<dbReference type="Pfam" id="PF01408">
    <property type="entry name" value="GFO_IDH_MocA"/>
    <property type="match status" value="1"/>
</dbReference>
<dbReference type="Gene3D" id="3.30.360.10">
    <property type="entry name" value="Dihydrodipicolinate Reductase, domain 2"/>
    <property type="match status" value="1"/>
</dbReference>
<dbReference type="InterPro" id="IPR000683">
    <property type="entry name" value="Gfo/Idh/MocA-like_OxRdtase_N"/>
</dbReference>
<dbReference type="GO" id="GO:0016491">
    <property type="term" value="F:oxidoreductase activity"/>
    <property type="evidence" value="ECO:0007669"/>
    <property type="project" value="UniProtKB-KW"/>
</dbReference>
<evidence type="ECO:0000313" key="4">
    <source>
        <dbReference type="EMBL" id="TWI84957.1"/>
    </source>
</evidence>
<dbReference type="PANTHER" id="PTHR43818:SF11">
    <property type="entry name" value="BCDNA.GH03377"/>
    <property type="match status" value="1"/>
</dbReference>
<dbReference type="RefSeq" id="WP_144883454.1">
    <property type="nucleotide sequence ID" value="NZ_VLLE01000002.1"/>
</dbReference>
<dbReference type="Gene3D" id="3.40.50.720">
    <property type="entry name" value="NAD(P)-binding Rossmann-like Domain"/>
    <property type="match status" value="1"/>
</dbReference>
<dbReference type="Pfam" id="PF22725">
    <property type="entry name" value="GFO_IDH_MocA_C3"/>
    <property type="match status" value="1"/>
</dbReference>
<dbReference type="SUPFAM" id="SSF51735">
    <property type="entry name" value="NAD(P)-binding Rossmann-fold domains"/>
    <property type="match status" value="1"/>
</dbReference>
<keyword evidence="1" id="KW-0560">Oxidoreductase</keyword>
<dbReference type="EMBL" id="VLLE01000002">
    <property type="protein sequence ID" value="TWI84957.1"/>
    <property type="molecule type" value="Genomic_DNA"/>
</dbReference>
<dbReference type="GO" id="GO:0000166">
    <property type="term" value="F:nucleotide binding"/>
    <property type="evidence" value="ECO:0007669"/>
    <property type="project" value="InterPro"/>
</dbReference>
<dbReference type="InterPro" id="IPR050463">
    <property type="entry name" value="Gfo/Idh/MocA_oxidrdct_glycsds"/>
</dbReference>
<evidence type="ECO:0000259" key="2">
    <source>
        <dbReference type="Pfam" id="PF01408"/>
    </source>
</evidence>
<reference evidence="4 5" key="1">
    <citation type="journal article" date="2015" name="Stand. Genomic Sci.">
        <title>Genomic Encyclopedia of Bacterial and Archaeal Type Strains, Phase III: the genomes of soil and plant-associated and newly described type strains.</title>
        <authorList>
            <person name="Whitman W.B."/>
            <person name="Woyke T."/>
            <person name="Klenk H.P."/>
            <person name="Zhou Y."/>
            <person name="Lilburn T.G."/>
            <person name="Beck B.J."/>
            <person name="De Vos P."/>
            <person name="Vandamme P."/>
            <person name="Eisen J.A."/>
            <person name="Garrity G."/>
            <person name="Hugenholtz P."/>
            <person name="Kyrpides N.C."/>
        </authorList>
    </citation>
    <scope>NUCLEOTIDE SEQUENCE [LARGE SCALE GENOMIC DNA]</scope>
    <source>
        <strain evidence="4 5">CGMCC 1.7271</strain>
    </source>
</reference>
<comment type="caution">
    <text evidence="4">The sequence shown here is derived from an EMBL/GenBank/DDBJ whole genome shotgun (WGS) entry which is preliminary data.</text>
</comment>
<evidence type="ECO:0000256" key="1">
    <source>
        <dbReference type="ARBA" id="ARBA00023002"/>
    </source>
</evidence>
<protein>
    <submittedName>
        <fullName evidence="4">Putative dehydrogenase</fullName>
    </submittedName>
</protein>
<evidence type="ECO:0000313" key="5">
    <source>
        <dbReference type="Proteomes" id="UP000316167"/>
    </source>
</evidence>
<organism evidence="4 5">
    <name type="scientific">Lacibacter cauensis</name>
    <dbReference type="NCBI Taxonomy" id="510947"/>
    <lineage>
        <taxon>Bacteria</taxon>
        <taxon>Pseudomonadati</taxon>
        <taxon>Bacteroidota</taxon>
        <taxon>Chitinophagia</taxon>
        <taxon>Chitinophagales</taxon>
        <taxon>Chitinophagaceae</taxon>
        <taxon>Lacibacter</taxon>
    </lineage>
</organism>
<evidence type="ECO:0000259" key="3">
    <source>
        <dbReference type="Pfam" id="PF22725"/>
    </source>
</evidence>
<feature type="domain" description="Gfo/Idh/MocA-like oxidoreductase N-terminal" evidence="2">
    <location>
        <begin position="2"/>
        <end position="122"/>
    </location>
</feature>
<feature type="domain" description="GFO/IDH/MocA-like oxidoreductase" evidence="3">
    <location>
        <begin position="130"/>
        <end position="256"/>
    </location>
</feature>
<proteinExistence type="predicted"/>
<dbReference type="InterPro" id="IPR055170">
    <property type="entry name" value="GFO_IDH_MocA-like_dom"/>
</dbReference>